<accession>A0A5D3B4K1</accession>
<evidence type="ECO:0000313" key="3">
    <source>
        <dbReference type="Proteomes" id="UP000322245"/>
    </source>
</evidence>
<evidence type="ECO:0000313" key="2">
    <source>
        <dbReference type="EMBL" id="TYJ57053.1"/>
    </source>
</evidence>
<sequence length="170" mass="17562">MLFSHASVLPALLLAVLPALALPASSGTKAATLASTEAVTASTPHVTGAALWVDIEEFAKLHSDDKNEGSGDGQKRPYGITGPNAVKFKFNGGDYKEETFKVSYYKSSSFAMPSGTYNPKAWTTASGTPTKVIECVATASASLTENAWLVPTPDLSTTAGGVGVKCTDSA</sequence>
<comment type="caution">
    <text evidence="2">The sequence shown here is derived from an EMBL/GenBank/DDBJ whole genome shotgun (WGS) entry which is preliminary data.</text>
</comment>
<gene>
    <name evidence="2" type="ORF">B9479_002154</name>
</gene>
<proteinExistence type="predicted"/>
<feature type="chain" id="PRO_5022697931" evidence="1">
    <location>
        <begin position="22"/>
        <end position="170"/>
    </location>
</feature>
<organism evidence="2 3">
    <name type="scientific">Cryptococcus floricola</name>
    <dbReference type="NCBI Taxonomy" id="2591691"/>
    <lineage>
        <taxon>Eukaryota</taxon>
        <taxon>Fungi</taxon>
        <taxon>Dikarya</taxon>
        <taxon>Basidiomycota</taxon>
        <taxon>Agaricomycotina</taxon>
        <taxon>Tremellomycetes</taxon>
        <taxon>Tremellales</taxon>
        <taxon>Cryptococcaceae</taxon>
        <taxon>Cryptococcus</taxon>
    </lineage>
</organism>
<name>A0A5D3B4K1_9TREE</name>
<protein>
    <submittedName>
        <fullName evidence="2">Uncharacterized protein</fullName>
    </submittedName>
</protein>
<dbReference type="EMBL" id="NIDF01000016">
    <property type="protein sequence ID" value="TYJ57053.1"/>
    <property type="molecule type" value="Genomic_DNA"/>
</dbReference>
<evidence type="ECO:0000256" key="1">
    <source>
        <dbReference type="SAM" id="SignalP"/>
    </source>
</evidence>
<reference evidence="2 3" key="1">
    <citation type="submission" date="2017-05" db="EMBL/GenBank/DDBJ databases">
        <title>The Genome Sequence of Tsuchiyaea wingfieldii DSM 27421.</title>
        <authorList>
            <person name="Cuomo C."/>
            <person name="Passer A."/>
            <person name="Billmyre B."/>
            <person name="Heitman J."/>
        </authorList>
    </citation>
    <scope>NUCLEOTIDE SEQUENCE [LARGE SCALE GENOMIC DNA]</scope>
    <source>
        <strain evidence="2 3">DSM 27421</strain>
    </source>
</reference>
<keyword evidence="1" id="KW-0732">Signal</keyword>
<dbReference type="AlphaFoldDB" id="A0A5D3B4K1"/>
<feature type="signal peptide" evidence="1">
    <location>
        <begin position="1"/>
        <end position="21"/>
    </location>
</feature>
<keyword evidence="3" id="KW-1185">Reference proteome</keyword>
<dbReference type="Proteomes" id="UP000322245">
    <property type="component" value="Unassembled WGS sequence"/>
</dbReference>